<dbReference type="EMBL" id="AP019367">
    <property type="protein sequence ID" value="BBH49860.1"/>
    <property type="molecule type" value="Genomic_DNA"/>
</dbReference>
<protein>
    <submittedName>
        <fullName evidence="1">Uncharacterized protein</fullName>
    </submittedName>
</protein>
<dbReference type="KEGG" id="pcat:Pcatena_04470"/>
<dbReference type="OrthoDB" id="3193866at2"/>
<evidence type="ECO:0000313" key="2">
    <source>
        <dbReference type="Proteomes" id="UP000273154"/>
    </source>
</evidence>
<dbReference type="Proteomes" id="UP000273154">
    <property type="component" value="Chromosome"/>
</dbReference>
<gene>
    <name evidence="1" type="ORF">Pcatena_04470</name>
</gene>
<dbReference type="RefSeq" id="WP_126421247.1">
    <property type="nucleotide sequence ID" value="NZ_AP019367.1"/>
</dbReference>
<accession>A0A3G9K9P0</accession>
<sequence>MAERDYLTTRDFLSARDFFETVRDAVLEGERAQRQIKAMKAGEGIRPASLFGGRGGGRDASGMARVDARIDLESVYERRIAEAASLVAAARDVIYGRDQEPGGVAALVGPVAADALFWRFCKAESWHVVMASCGVSESTCRRMVDVGIDAVQAYGISRAIAGVGVAEG</sequence>
<reference evidence="2" key="1">
    <citation type="submission" date="2018-11" db="EMBL/GenBank/DDBJ databases">
        <title>Comparative genomics of Parolsenella catena and Libanicoccus massiliensis: Reclassification of Libanicoccus massiliensis as Parolsenella massiliensis comb. nov.</title>
        <authorList>
            <person name="Sakamoto M."/>
            <person name="Ikeyama N."/>
            <person name="Murakami T."/>
            <person name="Mori H."/>
            <person name="Yuki M."/>
            <person name="Ohkuma M."/>
        </authorList>
    </citation>
    <scope>NUCLEOTIDE SEQUENCE [LARGE SCALE GENOMIC DNA]</scope>
    <source>
        <strain evidence="2">JCM 31932</strain>
    </source>
</reference>
<keyword evidence="2" id="KW-1185">Reference proteome</keyword>
<evidence type="ECO:0000313" key="1">
    <source>
        <dbReference type="EMBL" id="BBH49860.1"/>
    </source>
</evidence>
<proteinExistence type="predicted"/>
<dbReference type="GeneID" id="88848587"/>
<organism evidence="1 2">
    <name type="scientific">Parolsenella catena</name>
    <dbReference type="NCBI Taxonomy" id="2003188"/>
    <lineage>
        <taxon>Bacteria</taxon>
        <taxon>Bacillati</taxon>
        <taxon>Actinomycetota</taxon>
        <taxon>Coriobacteriia</taxon>
        <taxon>Coriobacteriales</taxon>
        <taxon>Atopobiaceae</taxon>
        <taxon>Parolsenella</taxon>
    </lineage>
</organism>
<name>A0A3G9K9P0_9ACTN</name>
<dbReference type="AlphaFoldDB" id="A0A3G9K9P0"/>